<gene>
    <name evidence="1" type="ORF">EVAR_84425_1</name>
</gene>
<accession>A0A4C1W435</accession>
<dbReference type="Proteomes" id="UP000299102">
    <property type="component" value="Unassembled WGS sequence"/>
</dbReference>
<dbReference type="EMBL" id="BGZK01000461">
    <property type="protein sequence ID" value="GBP44934.1"/>
    <property type="molecule type" value="Genomic_DNA"/>
</dbReference>
<evidence type="ECO:0000313" key="1">
    <source>
        <dbReference type="EMBL" id="GBP44934.1"/>
    </source>
</evidence>
<keyword evidence="2" id="KW-1185">Reference proteome</keyword>
<name>A0A4C1W435_EUMVA</name>
<proteinExistence type="predicted"/>
<dbReference type="AlphaFoldDB" id="A0A4C1W435"/>
<dbReference type="PANTHER" id="PTHR45786:SF74">
    <property type="entry name" value="ATP-DEPENDENT DNA HELICASE"/>
    <property type="match status" value="1"/>
</dbReference>
<organism evidence="1 2">
    <name type="scientific">Eumeta variegata</name>
    <name type="common">Bagworm moth</name>
    <name type="synonym">Eumeta japonica</name>
    <dbReference type="NCBI Taxonomy" id="151549"/>
    <lineage>
        <taxon>Eukaryota</taxon>
        <taxon>Metazoa</taxon>
        <taxon>Ecdysozoa</taxon>
        <taxon>Arthropoda</taxon>
        <taxon>Hexapoda</taxon>
        <taxon>Insecta</taxon>
        <taxon>Pterygota</taxon>
        <taxon>Neoptera</taxon>
        <taxon>Endopterygota</taxon>
        <taxon>Lepidoptera</taxon>
        <taxon>Glossata</taxon>
        <taxon>Ditrysia</taxon>
        <taxon>Tineoidea</taxon>
        <taxon>Psychidae</taxon>
        <taxon>Oiketicinae</taxon>
        <taxon>Eumeta</taxon>
    </lineage>
</organism>
<dbReference type="PANTHER" id="PTHR45786">
    <property type="entry name" value="DNA BINDING PROTEIN-LIKE"/>
    <property type="match status" value="1"/>
</dbReference>
<protein>
    <submittedName>
        <fullName evidence="1">Uncharacterized protein</fullName>
    </submittedName>
</protein>
<sequence>MLKRKSRLSRHTFQTKWLKYAEWETLPLSMHSAFRLAKENTDHKRVLESLAPKDEDKGPRDILPHCKDGLLKRVSELHRGYDPLQYILMFVKGEDGYYLTIQQQVAELPDRNNDPALFDIVTMRMYTGHVGNKI</sequence>
<comment type="caution">
    <text evidence="1">The sequence shown here is derived from an EMBL/GenBank/DDBJ whole genome shotgun (WGS) entry which is preliminary data.</text>
</comment>
<reference evidence="1 2" key="1">
    <citation type="journal article" date="2019" name="Commun. Biol.">
        <title>The bagworm genome reveals a unique fibroin gene that provides high tensile strength.</title>
        <authorList>
            <person name="Kono N."/>
            <person name="Nakamura H."/>
            <person name="Ohtoshi R."/>
            <person name="Tomita M."/>
            <person name="Numata K."/>
            <person name="Arakawa K."/>
        </authorList>
    </citation>
    <scope>NUCLEOTIDE SEQUENCE [LARGE SCALE GENOMIC DNA]</scope>
</reference>
<dbReference type="OrthoDB" id="1728974at2759"/>
<evidence type="ECO:0000313" key="2">
    <source>
        <dbReference type="Proteomes" id="UP000299102"/>
    </source>
</evidence>